<evidence type="ECO:0000313" key="4">
    <source>
        <dbReference type="Proteomes" id="UP000634136"/>
    </source>
</evidence>
<dbReference type="AlphaFoldDB" id="A0A834XK90"/>
<feature type="transmembrane region" description="Helical" evidence="2">
    <location>
        <begin position="47"/>
        <end position="73"/>
    </location>
</feature>
<dbReference type="Gene3D" id="1.20.1250.20">
    <property type="entry name" value="MFS general substrate transporter like domains"/>
    <property type="match status" value="2"/>
</dbReference>
<feature type="transmembrane region" description="Helical" evidence="2">
    <location>
        <begin position="187"/>
        <end position="207"/>
    </location>
</feature>
<name>A0A834XK90_9FABA</name>
<dbReference type="PANTHER" id="PTHR11654">
    <property type="entry name" value="OLIGOPEPTIDE TRANSPORTER-RELATED"/>
    <property type="match status" value="1"/>
</dbReference>
<feature type="transmembrane region" description="Helical" evidence="2">
    <location>
        <begin position="304"/>
        <end position="327"/>
    </location>
</feature>
<keyword evidence="2" id="KW-1133">Transmembrane helix</keyword>
<dbReference type="EMBL" id="JAAIUW010000001">
    <property type="protein sequence ID" value="KAF7845391.1"/>
    <property type="molecule type" value="Genomic_DNA"/>
</dbReference>
<feature type="transmembrane region" description="Helical" evidence="2">
    <location>
        <begin position="112"/>
        <end position="133"/>
    </location>
</feature>
<sequence>MAFFAEAGVSIQIADLGRSEIVKAWFSCIFNAIPIWLRFYFVFSKAILFIWGLALCHSIVEYTTVCMLMLYLVTVMKKHLFMAAITINILDGLSSLLAFVVAYVATAYTDRFSVIVFSTTSYIMGLILLWVSLCSPSEGSLFNVAILLIALGKSGGGSTLRSFLEYQLTHAENQSTTEQHREVGTKIWWHSARISGVLVSIFVVLGISKASWLHSFRSYIFWISALVVLLANFSNVLFFYGNRFYKYENPTKTSLAHVLKQLKAAKFNTLHLWVSFVTYGVVLTIGNTLFIAQITHMNLSFNMVIIPIMFVLKSLTCDIVNFMFWWAHSTKKRVTGIRIGAGMICSVICCVVAREVELYRLKMRSMSVLWLIPQFLVLGLMEGLVGGGLVRHIYGNVCESMRDFIAEPLSELVVCVGKFSSIILMSICSMWFGENINNFRDSTGDEIAENNNQVGTGNTENGESVEEDEGHVQEDIFSKRSMYKKMFRRSWKKRLEGENEY</sequence>
<proteinExistence type="predicted"/>
<feature type="transmembrane region" description="Helical" evidence="2">
    <location>
        <begin position="270"/>
        <end position="292"/>
    </location>
</feature>
<feature type="transmembrane region" description="Helical" evidence="2">
    <location>
        <begin position="339"/>
        <end position="356"/>
    </location>
</feature>
<keyword evidence="2" id="KW-0812">Transmembrane</keyword>
<feature type="transmembrane region" description="Helical" evidence="2">
    <location>
        <begin position="21"/>
        <end position="41"/>
    </location>
</feature>
<evidence type="ECO:0000256" key="2">
    <source>
        <dbReference type="SAM" id="Phobius"/>
    </source>
</evidence>
<organism evidence="3 4">
    <name type="scientific">Senna tora</name>
    <dbReference type="NCBI Taxonomy" id="362788"/>
    <lineage>
        <taxon>Eukaryota</taxon>
        <taxon>Viridiplantae</taxon>
        <taxon>Streptophyta</taxon>
        <taxon>Embryophyta</taxon>
        <taxon>Tracheophyta</taxon>
        <taxon>Spermatophyta</taxon>
        <taxon>Magnoliopsida</taxon>
        <taxon>eudicotyledons</taxon>
        <taxon>Gunneridae</taxon>
        <taxon>Pentapetalae</taxon>
        <taxon>rosids</taxon>
        <taxon>fabids</taxon>
        <taxon>Fabales</taxon>
        <taxon>Fabaceae</taxon>
        <taxon>Caesalpinioideae</taxon>
        <taxon>Cassia clade</taxon>
        <taxon>Senna</taxon>
    </lineage>
</organism>
<dbReference type="OrthoDB" id="1181826at2759"/>
<reference evidence="3" key="1">
    <citation type="submission" date="2020-09" db="EMBL/GenBank/DDBJ databases">
        <title>Genome-Enabled Discovery of Anthraquinone Biosynthesis in Senna tora.</title>
        <authorList>
            <person name="Kang S.-H."/>
            <person name="Pandey R.P."/>
            <person name="Lee C.-M."/>
            <person name="Sim J.-S."/>
            <person name="Jeong J.-T."/>
            <person name="Choi B.-S."/>
            <person name="Jung M."/>
            <person name="Ginzburg D."/>
            <person name="Zhao K."/>
            <person name="Won S.Y."/>
            <person name="Oh T.-J."/>
            <person name="Yu Y."/>
            <person name="Kim N.-H."/>
            <person name="Lee O.R."/>
            <person name="Lee T.-H."/>
            <person name="Bashyal P."/>
            <person name="Kim T.-S."/>
            <person name="Lee W.-H."/>
            <person name="Kawkins C."/>
            <person name="Kim C.-K."/>
            <person name="Kim J.S."/>
            <person name="Ahn B.O."/>
            <person name="Rhee S.Y."/>
            <person name="Sohng J.K."/>
        </authorList>
    </citation>
    <scope>NUCLEOTIDE SEQUENCE</scope>
    <source>
        <tissue evidence="3">Leaf</tissue>
    </source>
</reference>
<protein>
    <submittedName>
        <fullName evidence="3">Protein NRT1/ PTR FAMILY 5.7-like</fullName>
    </submittedName>
</protein>
<feature type="compositionally biased region" description="Polar residues" evidence="1">
    <location>
        <begin position="450"/>
        <end position="462"/>
    </location>
</feature>
<feature type="region of interest" description="Disordered" evidence="1">
    <location>
        <begin position="450"/>
        <end position="471"/>
    </location>
</feature>
<dbReference type="InterPro" id="IPR036259">
    <property type="entry name" value="MFS_trans_sf"/>
</dbReference>
<evidence type="ECO:0000256" key="1">
    <source>
        <dbReference type="SAM" id="MobiDB-lite"/>
    </source>
</evidence>
<feature type="transmembrane region" description="Helical" evidence="2">
    <location>
        <begin position="80"/>
        <end position="106"/>
    </location>
</feature>
<feature type="transmembrane region" description="Helical" evidence="2">
    <location>
        <begin position="219"/>
        <end position="240"/>
    </location>
</feature>
<dbReference type="Proteomes" id="UP000634136">
    <property type="component" value="Unassembled WGS sequence"/>
</dbReference>
<keyword evidence="4" id="KW-1185">Reference proteome</keyword>
<feature type="transmembrane region" description="Helical" evidence="2">
    <location>
        <begin position="368"/>
        <end position="389"/>
    </location>
</feature>
<gene>
    <name evidence="3" type="ORF">G2W53_002296</name>
</gene>
<keyword evidence="2" id="KW-0472">Membrane</keyword>
<evidence type="ECO:0000313" key="3">
    <source>
        <dbReference type="EMBL" id="KAF7845391.1"/>
    </source>
</evidence>
<accession>A0A834XK90</accession>
<comment type="caution">
    <text evidence="3">The sequence shown here is derived from an EMBL/GenBank/DDBJ whole genome shotgun (WGS) entry which is preliminary data.</text>
</comment>